<protein>
    <submittedName>
        <fullName evidence="1">Uncharacterized protein</fullName>
    </submittedName>
</protein>
<accession>A0A0F8VXZ3</accession>
<comment type="caution">
    <text evidence="1">The sequence shown here is derived from an EMBL/GenBank/DDBJ whole genome shotgun (WGS) entry which is preliminary data.</text>
</comment>
<evidence type="ECO:0000313" key="1">
    <source>
        <dbReference type="EMBL" id="KKK49217.1"/>
    </source>
</evidence>
<organism evidence="1">
    <name type="scientific">marine sediment metagenome</name>
    <dbReference type="NCBI Taxonomy" id="412755"/>
    <lineage>
        <taxon>unclassified sequences</taxon>
        <taxon>metagenomes</taxon>
        <taxon>ecological metagenomes</taxon>
    </lineage>
</organism>
<proteinExistence type="predicted"/>
<dbReference type="EMBL" id="LAZR01068661">
    <property type="protein sequence ID" value="KKK49217.1"/>
    <property type="molecule type" value="Genomic_DNA"/>
</dbReference>
<feature type="non-terminal residue" evidence="1">
    <location>
        <position position="27"/>
    </location>
</feature>
<name>A0A0F8VXZ3_9ZZZZ</name>
<reference evidence="1" key="1">
    <citation type="journal article" date="2015" name="Nature">
        <title>Complex archaea that bridge the gap between prokaryotes and eukaryotes.</title>
        <authorList>
            <person name="Spang A."/>
            <person name="Saw J.H."/>
            <person name="Jorgensen S.L."/>
            <person name="Zaremba-Niedzwiedzka K."/>
            <person name="Martijn J."/>
            <person name="Lind A.E."/>
            <person name="van Eijk R."/>
            <person name="Schleper C."/>
            <person name="Guy L."/>
            <person name="Ettema T.J."/>
        </authorList>
    </citation>
    <scope>NUCLEOTIDE SEQUENCE</scope>
</reference>
<sequence length="27" mass="3130">MNEFIIDDLMCFLMAYMTVELVESLSA</sequence>
<gene>
    <name evidence="1" type="ORF">LCGC14_3137280</name>
</gene>
<dbReference type="AlphaFoldDB" id="A0A0F8VXZ3"/>